<proteinExistence type="predicted"/>
<evidence type="ECO:0000313" key="3">
    <source>
        <dbReference type="Proteomes" id="UP001224890"/>
    </source>
</evidence>
<dbReference type="GeneID" id="85459587"/>
<evidence type="ECO:0000256" key="1">
    <source>
        <dbReference type="SAM" id="MobiDB-lite"/>
    </source>
</evidence>
<gene>
    <name evidence="2" type="ORF">BDP55DRAFT_665716</name>
</gene>
<feature type="region of interest" description="Disordered" evidence="1">
    <location>
        <begin position="38"/>
        <end position="59"/>
    </location>
</feature>
<evidence type="ECO:0000313" key="2">
    <source>
        <dbReference type="EMBL" id="KAK1675064.1"/>
    </source>
</evidence>
<keyword evidence="3" id="KW-1185">Reference proteome</keyword>
<reference evidence="2" key="1">
    <citation type="submission" date="2021-06" db="EMBL/GenBank/DDBJ databases">
        <title>Comparative genomics, transcriptomics and evolutionary studies reveal genomic signatures of adaptation to plant cell wall in hemibiotrophic fungi.</title>
        <authorList>
            <consortium name="DOE Joint Genome Institute"/>
            <person name="Baroncelli R."/>
            <person name="Diaz J.F."/>
            <person name="Benocci T."/>
            <person name="Peng M."/>
            <person name="Battaglia E."/>
            <person name="Haridas S."/>
            <person name="Andreopoulos W."/>
            <person name="Labutti K."/>
            <person name="Pangilinan J."/>
            <person name="Floch G.L."/>
            <person name="Makela M.R."/>
            <person name="Henrissat B."/>
            <person name="Grigoriev I.V."/>
            <person name="Crouch J.A."/>
            <person name="De Vries R.P."/>
            <person name="Sukno S.A."/>
            <person name="Thon M.R."/>
        </authorList>
    </citation>
    <scope>NUCLEOTIDE SEQUENCE</scope>
    <source>
        <strain evidence="2">CBS 193.32</strain>
    </source>
</reference>
<protein>
    <submittedName>
        <fullName evidence="2">Uncharacterized protein</fullName>
    </submittedName>
</protein>
<organism evidence="2 3">
    <name type="scientific">Colletotrichum godetiae</name>
    <dbReference type="NCBI Taxonomy" id="1209918"/>
    <lineage>
        <taxon>Eukaryota</taxon>
        <taxon>Fungi</taxon>
        <taxon>Dikarya</taxon>
        <taxon>Ascomycota</taxon>
        <taxon>Pezizomycotina</taxon>
        <taxon>Sordariomycetes</taxon>
        <taxon>Hypocreomycetidae</taxon>
        <taxon>Glomerellales</taxon>
        <taxon>Glomerellaceae</taxon>
        <taxon>Colletotrichum</taxon>
        <taxon>Colletotrichum acutatum species complex</taxon>
    </lineage>
</organism>
<accession>A0AAJ0AJI9</accession>
<dbReference type="RefSeq" id="XP_060429067.1">
    <property type="nucleotide sequence ID" value="XM_060575061.1"/>
</dbReference>
<sequence length="59" mass="6571">MRVRTGNFGTDVLQRLYPHPVCLATGGLICGRLRLQEATSDSRDGQAVDVSWTRARRGR</sequence>
<comment type="caution">
    <text evidence="2">The sequence shown here is derived from an EMBL/GenBank/DDBJ whole genome shotgun (WGS) entry which is preliminary data.</text>
</comment>
<dbReference type="AlphaFoldDB" id="A0AAJ0AJI9"/>
<dbReference type="Proteomes" id="UP001224890">
    <property type="component" value="Unassembled WGS sequence"/>
</dbReference>
<dbReference type="EMBL" id="JAHMHR010000023">
    <property type="protein sequence ID" value="KAK1675064.1"/>
    <property type="molecule type" value="Genomic_DNA"/>
</dbReference>
<name>A0AAJ0AJI9_9PEZI</name>